<organism evidence="1 2">
    <name type="scientific">Nostoc azollae (strain 0708)</name>
    <name type="common">Anabaena azollae (strain 0708)</name>
    <dbReference type="NCBI Taxonomy" id="551115"/>
    <lineage>
        <taxon>Bacteria</taxon>
        <taxon>Bacillati</taxon>
        <taxon>Cyanobacteriota</taxon>
        <taxon>Cyanophyceae</taxon>
        <taxon>Nostocales</taxon>
        <taxon>Nostocaceae</taxon>
        <taxon>Trichormus</taxon>
    </lineage>
</organism>
<dbReference type="AlphaFoldDB" id="D7E3E0"/>
<keyword evidence="2" id="KW-1185">Reference proteome</keyword>
<proteinExistence type="predicted"/>
<dbReference type="EMBL" id="CP002059">
    <property type="protein sequence ID" value="ADI63563.1"/>
    <property type="molecule type" value="Genomic_DNA"/>
</dbReference>
<sequence>MFLKLLKVHFLENFNKKIIFIIIANGENHNLFMYGLHNLMQHLHFSK</sequence>
<dbReference type="Proteomes" id="UP000001511">
    <property type="component" value="Chromosome"/>
</dbReference>
<reference evidence="1 2" key="1">
    <citation type="journal article" date="2010" name="PLoS ONE">
        <title>Genome erosion in a nitrogen-fixing vertically transmitted endosymbiotic multicellular cyanobacterium.</title>
        <authorList>
            <person name="Ran L."/>
            <person name="Larsson J."/>
            <person name="Vigil-Stenman T."/>
            <person name="Nylander J.A."/>
            <person name="Ininbergs K."/>
            <person name="Zheng W.W."/>
            <person name="Lapidus A."/>
            <person name="Lowry S."/>
            <person name="Haselkorn R."/>
            <person name="Bergman B."/>
        </authorList>
    </citation>
    <scope>NUCLEOTIDE SEQUENCE [LARGE SCALE GENOMIC DNA]</scope>
    <source>
        <strain evidence="1 2">0708</strain>
    </source>
</reference>
<accession>D7E3E0</accession>
<dbReference type="KEGG" id="naz:Aazo_1271"/>
<evidence type="ECO:0000313" key="2">
    <source>
        <dbReference type="Proteomes" id="UP000001511"/>
    </source>
</evidence>
<protein>
    <submittedName>
        <fullName evidence="1">Uncharacterized protein</fullName>
    </submittedName>
</protein>
<gene>
    <name evidence="1" type="ordered locus">Aazo_1271</name>
</gene>
<name>D7E3E0_NOSA0</name>
<dbReference type="HOGENOM" id="CLU_3170859_0_0_3"/>
<evidence type="ECO:0000313" key="1">
    <source>
        <dbReference type="EMBL" id="ADI63563.1"/>
    </source>
</evidence>